<gene>
    <name evidence="2" type="ORF">JoomaDRAFT_1698</name>
</gene>
<name>I3C514_9FLAO</name>
<feature type="transmembrane region" description="Helical" evidence="1">
    <location>
        <begin position="139"/>
        <end position="163"/>
    </location>
</feature>
<evidence type="ECO:0000313" key="2">
    <source>
        <dbReference type="EMBL" id="EIJ38707.1"/>
    </source>
</evidence>
<protein>
    <recommendedName>
        <fullName evidence="4">DUF4199 domain-containing protein</fullName>
    </recommendedName>
</protein>
<dbReference type="EMBL" id="JH651379">
    <property type="protein sequence ID" value="EIJ38707.1"/>
    <property type="molecule type" value="Genomic_DNA"/>
</dbReference>
<sequence>MKIKKSLTFLMCFFRNLIVYKPNINHMDSNKLYLKYGIYIAIGLIAYFLIIKLIGLQEYIWLRLLNGLIVGYGIYSAIKKRKLLEGDKFDYFKGFKSGLYSGFVATVIFVVFMAIYMYHLDPEFPNSIMDSWIEDYNQGPGILIFILFIEGLASSVVLTLTFMQKFKPSWNTKKSVQNV</sequence>
<dbReference type="eggNOG" id="ENOG5031KST">
    <property type="taxonomic scope" value="Bacteria"/>
</dbReference>
<keyword evidence="1" id="KW-1133">Transmembrane helix</keyword>
<feature type="transmembrane region" description="Helical" evidence="1">
    <location>
        <begin position="36"/>
        <end position="54"/>
    </location>
</feature>
<keyword evidence="1" id="KW-0812">Transmembrane</keyword>
<proteinExistence type="predicted"/>
<dbReference type="STRING" id="926559.JoomaDRAFT_1698"/>
<dbReference type="HOGENOM" id="CLU_139045_0_0_10"/>
<feature type="transmembrane region" description="Helical" evidence="1">
    <location>
        <begin position="60"/>
        <end position="78"/>
    </location>
</feature>
<evidence type="ECO:0000256" key="1">
    <source>
        <dbReference type="SAM" id="Phobius"/>
    </source>
</evidence>
<dbReference type="AlphaFoldDB" id="I3C514"/>
<accession>I3C514</accession>
<keyword evidence="3" id="KW-1185">Reference proteome</keyword>
<dbReference type="InterPro" id="IPR025250">
    <property type="entry name" value="DUF4199"/>
</dbReference>
<evidence type="ECO:0008006" key="4">
    <source>
        <dbReference type="Google" id="ProtNLM"/>
    </source>
</evidence>
<evidence type="ECO:0000313" key="3">
    <source>
        <dbReference type="Proteomes" id="UP000004690"/>
    </source>
</evidence>
<keyword evidence="1" id="KW-0472">Membrane</keyword>
<feature type="transmembrane region" description="Helical" evidence="1">
    <location>
        <begin position="99"/>
        <end position="119"/>
    </location>
</feature>
<dbReference type="Proteomes" id="UP000004690">
    <property type="component" value="Unassembled WGS sequence"/>
</dbReference>
<organism evidence="2 3">
    <name type="scientific">Galbibacter orientalis DSM 19592</name>
    <dbReference type="NCBI Taxonomy" id="926559"/>
    <lineage>
        <taxon>Bacteria</taxon>
        <taxon>Pseudomonadati</taxon>
        <taxon>Bacteroidota</taxon>
        <taxon>Flavobacteriia</taxon>
        <taxon>Flavobacteriales</taxon>
        <taxon>Flavobacteriaceae</taxon>
        <taxon>Galbibacter</taxon>
    </lineage>
</organism>
<reference evidence="2 3" key="1">
    <citation type="submission" date="2012-02" db="EMBL/GenBank/DDBJ databases">
        <title>Improved High-Quality Draft genome of Joostella marina DSM 19592.</title>
        <authorList>
            <consortium name="US DOE Joint Genome Institute (JGI-PGF)"/>
            <person name="Lucas S."/>
            <person name="Copeland A."/>
            <person name="Lapidus A."/>
            <person name="Bruce D."/>
            <person name="Goodwin L."/>
            <person name="Pitluck S."/>
            <person name="Peters L."/>
            <person name="Chertkov O."/>
            <person name="Ovchinnikova G."/>
            <person name="Kyrpides N."/>
            <person name="Mavromatis K."/>
            <person name="Detter J.C."/>
            <person name="Han C."/>
            <person name="Land M."/>
            <person name="Hauser L."/>
            <person name="Markowitz V."/>
            <person name="Cheng J.-F."/>
            <person name="Hugenholtz P."/>
            <person name="Woyke T."/>
            <person name="Wu D."/>
            <person name="Tindall B."/>
            <person name="Brambilla E."/>
            <person name="Klenk H.-P."/>
            <person name="Eisen J.A."/>
        </authorList>
    </citation>
    <scope>NUCLEOTIDE SEQUENCE [LARGE SCALE GENOMIC DNA]</scope>
    <source>
        <strain evidence="2 3">DSM 19592</strain>
    </source>
</reference>
<dbReference type="Pfam" id="PF13858">
    <property type="entry name" value="DUF4199"/>
    <property type="match status" value="1"/>
</dbReference>